<reference evidence="1 2" key="1">
    <citation type="submission" date="2023-02" db="EMBL/GenBank/DDBJ databases">
        <title>LHISI_Scaffold_Assembly.</title>
        <authorList>
            <person name="Stuart O.P."/>
            <person name="Cleave R."/>
            <person name="Magrath M.J.L."/>
            <person name="Mikheyev A.S."/>
        </authorList>
    </citation>
    <scope>NUCLEOTIDE SEQUENCE [LARGE SCALE GENOMIC DNA]</scope>
    <source>
        <strain evidence="1">Daus_M_001</strain>
        <tissue evidence="1">Leg muscle</tissue>
    </source>
</reference>
<comment type="caution">
    <text evidence="1">The sequence shown here is derived from an EMBL/GenBank/DDBJ whole genome shotgun (WGS) entry which is preliminary data.</text>
</comment>
<sequence>MDVKMVILISCIRRRRLNKNKKACLWVYPFVRDRSAYVLFVALYSDLRKMSVSSFDEFLKLCKNYLERRNTVLREAISPEQKLFG</sequence>
<gene>
    <name evidence="1" type="ORF">PR048_005188</name>
</gene>
<proteinExistence type="predicted"/>
<organism evidence="1 2">
    <name type="scientific">Dryococelus australis</name>
    <dbReference type="NCBI Taxonomy" id="614101"/>
    <lineage>
        <taxon>Eukaryota</taxon>
        <taxon>Metazoa</taxon>
        <taxon>Ecdysozoa</taxon>
        <taxon>Arthropoda</taxon>
        <taxon>Hexapoda</taxon>
        <taxon>Insecta</taxon>
        <taxon>Pterygota</taxon>
        <taxon>Neoptera</taxon>
        <taxon>Polyneoptera</taxon>
        <taxon>Phasmatodea</taxon>
        <taxon>Verophasmatodea</taxon>
        <taxon>Anareolatae</taxon>
        <taxon>Phasmatidae</taxon>
        <taxon>Eurycanthinae</taxon>
        <taxon>Dryococelus</taxon>
    </lineage>
</organism>
<keyword evidence="2" id="KW-1185">Reference proteome</keyword>
<name>A0ABQ9I7I4_9NEOP</name>
<evidence type="ECO:0000313" key="1">
    <source>
        <dbReference type="EMBL" id="KAJ8892607.1"/>
    </source>
</evidence>
<dbReference type="Proteomes" id="UP001159363">
    <property type="component" value="Chromosome 2"/>
</dbReference>
<dbReference type="EMBL" id="JARBHB010000002">
    <property type="protein sequence ID" value="KAJ8892607.1"/>
    <property type="molecule type" value="Genomic_DNA"/>
</dbReference>
<accession>A0ABQ9I7I4</accession>
<evidence type="ECO:0000313" key="2">
    <source>
        <dbReference type="Proteomes" id="UP001159363"/>
    </source>
</evidence>
<protein>
    <submittedName>
        <fullName evidence="1">Uncharacterized protein</fullName>
    </submittedName>
</protein>